<comment type="caution">
    <text evidence="1">The sequence shown here is derived from an EMBL/GenBank/DDBJ whole genome shotgun (WGS) entry which is preliminary data.</text>
</comment>
<evidence type="ECO:0000313" key="2">
    <source>
        <dbReference type="Proteomes" id="UP001237642"/>
    </source>
</evidence>
<dbReference type="PANTHER" id="PTHR38926:SF2">
    <property type="entry name" value="F-BOX_LRR-REPEAT PROTEIN 21-RELATED"/>
    <property type="match status" value="1"/>
</dbReference>
<dbReference type="EMBL" id="JAUIZM010000010">
    <property type="protein sequence ID" value="KAK1359389.1"/>
    <property type="molecule type" value="Genomic_DNA"/>
</dbReference>
<dbReference type="Proteomes" id="UP001237642">
    <property type="component" value="Unassembled WGS sequence"/>
</dbReference>
<dbReference type="AlphaFoldDB" id="A0AAD8M4L3"/>
<reference evidence="1" key="1">
    <citation type="submission" date="2023-02" db="EMBL/GenBank/DDBJ databases">
        <title>Genome of toxic invasive species Heracleum sosnowskyi carries increased number of genes despite the absence of recent whole-genome duplications.</title>
        <authorList>
            <person name="Schelkunov M."/>
            <person name="Shtratnikova V."/>
            <person name="Makarenko M."/>
            <person name="Klepikova A."/>
            <person name="Omelchenko D."/>
            <person name="Novikova G."/>
            <person name="Obukhova E."/>
            <person name="Bogdanov V."/>
            <person name="Penin A."/>
            <person name="Logacheva M."/>
        </authorList>
    </citation>
    <scope>NUCLEOTIDE SEQUENCE</scope>
    <source>
        <strain evidence="1">Hsosn_3</strain>
        <tissue evidence="1">Leaf</tissue>
    </source>
</reference>
<dbReference type="Gene3D" id="3.80.10.10">
    <property type="entry name" value="Ribonuclease Inhibitor"/>
    <property type="match status" value="1"/>
</dbReference>
<gene>
    <name evidence="1" type="ORF">POM88_043863</name>
</gene>
<name>A0AAD8M4L3_9APIA</name>
<organism evidence="1 2">
    <name type="scientific">Heracleum sosnowskyi</name>
    <dbReference type="NCBI Taxonomy" id="360622"/>
    <lineage>
        <taxon>Eukaryota</taxon>
        <taxon>Viridiplantae</taxon>
        <taxon>Streptophyta</taxon>
        <taxon>Embryophyta</taxon>
        <taxon>Tracheophyta</taxon>
        <taxon>Spermatophyta</taxon>
        <taxon>Magnoliopsida</taxon>
        <taxon>eudicotyledons</taxon>
        <taxon>Gunneridae</taxon>
        <taxon>Pentapetalae</taxon>
        <taxon>asterids</taxon>
        <taxon>campanulids</taxon>
        <taxon>Apiales</taxon>
        <taxon>Apiaceae</taxon>
        <taxon>Apioideae</taxon>
        <taxon>apioid superclade</taxon>
        <taxon>Tordylieae</taxon>
        <taxon>Tordyliinae</taxon>
        <taxon>Heracleum</taxon>
    </lineage>
</organism>
<accession>A0AAD8M4L3</accession>
<evidence type="ECO:0000313" key="1">
    <source>
        <dbReference type="EMBL" id="KAK1359389.1"/>
    </source>
</evidence>
<sequence>MEGLPNKRSLYERDMYERDMDMDMQVQRKGHGGGWAGGDNNYEQVVKLLKKSCSQFKSAEASTSCICCYITNGGLSKMVQKFQLWDKARLSCIHISGITIALAGSCWPRLKSFKLNYQGYRCPRNGVDEDALAIAENMPGRCHFQLFEIRITSDVLLAIPKNCPHLESFDIHQCFHAAKAGPDLSLKLFEIRGGEGSKAAQ</sequence>
<reference evidence="1" key="2">
    <citation type="submission" date="2023-05" db="EMBL/GenBank/DDBJ databases">
        <authorList>
            <person name="Schelkunov M.I."/>
        </authorList>
    </citation>
    <scope>NUCLEOTIDE SEQUENCE</scope>
    <source>
        <strain evidence="1">Hsosn_3</strain>
        <tissue evidence="1">Leaf</tissue>
    </source>
</reference>
<dbReference type="PANTHER" id="PTHR38926">
    <property type="entry name" value="F-BOX DOMAIN CONTAINING PROTEIN, EXPRESSED"/>
    <property type="match status" value="1"/>
</dbReference>
<dbReference type="InterPro" id="IPR032675">
    <property type="entry name" value="LRR_dom_sf"/>
</dbReference>
<keyword evidence="2" id="KW-1185">Reference proteome</keyword>
<protein>
    <submittedName>
        <fullName evidence="1">Uncharacterized protein</fullName>
    </submittedName>
</protein>
<proteinExistence type="predicted"/>